<dbReference type="CDD" id="cd14852">
    <property type="entry name" value="LD-carboxypeptidase"/>
    <property type="match status" value="1"/>
</dbReference>
<dbReference type="PANTHER" id="PTHR34385:SF1">
    <property type="entry name" value="PEPTIDOGLYCAN L-ALANYL-D-GLUTAMATE ENDOPEPTIDASE CWLK"/>
    <property type="match status" value="1"/>
</dbReference>
<dbReference type="InterPro" id="IPR058193">
    <property type="entry name" value="VanY/YodJ_core_dom"/>
</dbReference>
<keyword evidence="2" id="KW-0121">Carboxypeptidase</keyword>
<organism evidence="2 3">
    <name type="scientific">Metabacillus herbersteinensis</name>
    <dbReference type="NCBI Taxonomy" id="283816"/>
    <lineage>
        <taxon>Bacteria</taxon>
        <taxon>Bacillati</taxon>
        <taxon>Bacillota</taxon>
        <taxon>Bacilli</taxon>
        <taxon>Bacillales</taxon>
        <taxon>Bacillaceae</taxon>
        <taxon>Metabacillus</taxon>
    </lineage>
</organism>
<keyword evidence="2" id="KW-0645">Protease</keyword>
<evidence type="ECO:0000313" key="2">
    <source>
        <dbReference type="EMBL" id="MFC0274303.1"/>
    </source>
</evidence>
<dbReference type="RefSeq" id="WP_378938412.1">
    <property type="nucleotide sequence ID" value="NZ_JBHLVO010000033.1"/>
</dbReference>
<reference evidence="2 3" key="1">
    <citation type="submission" date="2024-09" db="EMBL/GenBank/DDBJ databases">
        <authorList>
            <person name="Sun Q."/>
            <person name="Mori K."/>
        </authorList>
    </citation>
    <scope>NUCLEOTIDE SEQUENCE [LARGE SCALE GENOMIC DNA]</scope>
    <source>
        <strain evidence="2 3">CCM 7228</strain>
    </source>
</reference>
<dbReference type="Proteomes" id="UP001589854">
    <property type="component" value="Unassembled WGS sequence"/>
</dbReference>
<dbReference type="PROSITE" id="PS51257">
    <property type="entry name" value="PROKAR_LIPOPROTEIN"/>
    <property type="match status" value="1"/>
</dbReference>
<comment type="caution">
    <text evidence="2">The sequence shown here is derived from an EMBL/GenBank/DDBJ whole genome shotgun (WGS) entry which is preliminary data.</text>
</comment>
<dbReference type="InterPro" id="IPR009045">
    <property type="entry name" value="Zn_M74/Hedgehog-like"/>
</dbReference>
<keyword evidence="2" id="KW-0378">Hydrolase</keyword>
<feature type="domain" description="D-alanyl-D-alanine carboxypeptidase-like core" evidence="1">
    <location>
        <begin position="128"/>
        <end position="257"/>
    </location>
</feature>
<name>A0ABV6GLF6_9BACI</name>
<evidence type="ECO:0000313" key="3">
    <source>
        <dbReference type="Proteomes" id="UP001589854"/>
    </source>
</evidence>
<dbReference type="EMBL" id="JBHLVO010000033">
    <property type="protein sequence ID" value="MFC0274303.1"/>
    <property type="molecule type" value="Genomic_DNA"/>
</dbReference>
<keyword evidence="3" id="KW-1185">Reference proteome</keyword>
<dbReference type="PANTHER" id="PTHR34385">
    <property type="entry name" value="D-ALANYL-D-ALANINE CARBOXYPEPTIDASE"/>
    <property type="match status" value="1"/>
</dbReference>
<accession>A0ABV6GLF6</accession>
<dbReference type="SUPFAM" id="SSF55166">
    <property type="entry name" value="Hedgehog/DD-peptidase"/>
    <property type="match status" value="1"/>
</dbReference>
<evidence type="ECO:0000259" key="1">
    <source>
        <dbReference type="Pfam" id="PF02557"/>
    </source>
</evidence>
<dbReference type="GO" id="GO:0004180">
    <property type="term" value="F:carboxypeptidase activity"/>
    <property type="evidence" value="ECO:0007669"/>
    <property type="project" value="UniProtKB-KW"/>
</dbReference>
<protein>
    <submittedName>
        <fullName evidence="2">D-alanyl-D-alanine carboxypeptidase family protein</fullName>
    </submittedName>
</protein>
<dbReference type="InterPro" id="IPR052179">
    <property type="entry name" value="DD-CPase-like"/>
</dbReference>
<dbReference type="Gene3D" id="3.30.1380.10">
    <property type="match status" value="1"/>
</dbReference>
<dbReference type="Pfam" id="PF02557">
    <property type="entry name" value="VanY"/>
    <property type="match status" value="1"/>
</dbReference>
<gene>
    <name evidence="2" type="ORF">ACFFIX_23430</name>
</gene>
<sequence>MNSKQNFLGSIFIICLTSLTACNFEIPYKIPFLGSDYGAVTENETVTPKEDVQGKNEDNEEQIDEDFLLESSYFNVVKQVDNRPTITNPENVLALVNKEFALPVDYEPTDLVAPDVPFSFGDQDVSQRYIREEAAVALEELFESAQNEGIELFAVSGYRSYERQQGIFNNEKETKGEEEALEAVALPGQSEHQTGLAMDVTSRSVNLEITQEFGETIEGIWIKENAHLFGFIIRYQKGNEELTGYQYEPWHLRYVGKEQAKVIFEHGLTLEEYFNKVKKI</sequence>
<dbReference type="InterPro" id="IPR003709">
    <property type="entry name" value="VanY-like_core_dom"/>
</dbReference>
<proteinExistence type="predicted"/>